<keyword evidence="2" id="KW-1185">Reference proteome</keyword>
<name>A0A484LCC9_9ASTE</name>
<sequence length="64" mass="7752">MESHTGVAFQGQCCSRVHRHHQRYHRCDEENEFGLVIKKFHKFMHKEYEQRGKKLSKKDHPNAM</sequence>
<evidence type="ECO:0000313" key="1">
    <source>
        <dbReference type="EMBL" id="VFQ73931.1"/>
    </source>
</evidence>
<organism evidence="1 2">
    <name type="scientific">Cuscuta campestris</name>
    <dbReference type="NCBI Taxonomy" id="132261"/>
    <lineage>
        <taxon>Eukaryota</taxon>
        <taxon>Viridiplantae</taxon>
        <taxon>Streptophyta</taxon>
        <taxon>Embryophyta</taxon>
        <taxon>Tracheophyta</taxon>
        <taxon>Spermatophyta</taxon>
        <taxon>Magnoliopsida</taxon>
        <taxon>eudicotyledons</taxon>
        <taxon>Gunneridae</taxon>
        <taxon>Pentapetalae</taxon>
        <taxon>asterids</taxon>
        <taxon>lamiids</taxon>
        <taxon>Solanales</taxon>
        <taxon>Convolvulaceae</taxon>
        <taxon>Cuscuteae</taxon>
        <taxon>Cuscuta</taxon>
        <taxon>Cuscuta subgen. Grammica</taxon>
        <taxon>Cuscuta sect. Cleistogrammica</taxon>
    </lineage>
</organism>
<evidence type="ECO:0000313" key="2">
    <source>
        <dbReference type="Proteomes" id="UP000595140"/>
    </source>
</evidence>
<reference evidence="1 2" key="1">
    <citation type="submission" date="2018-04" db="EMBL/GenBank/DDBJ databases">
        <authorList>
            <person name="Vogel A."/>
        </authorList>
    </citation>
    <scope>NUCLEOTIDE SEQUENCE [LARGE SCALE GENOMIC DNA]</scope>
</reference>
<dbReference type="AlphaFoldDB" id="A0A484LCC9"/>
<dbReference type="EMBL" id="OOIL02001275">
    <property type="protein sequence ID" value="VFQ73931.1"/>
    <property type="molecule type" value="Genomic_DNA"/>
</dbReference>
<feature type="non-terminal residue" evidence="1">
    <location>
        <position position="64"/>
    </location>
</feature>
<accession>A0A484LCC9</accession>
<dbReference type="Proteomes" id="UP000595140">
    <property type="component" value="Unassembled WGS sequence"/>
</dbReference>
<gene>
    <name evidence="1" type="ORF">CCAM_LOCUS15707</name>
</gene>
<proteinExistence type="predicted"/>
<protein>
    <submittedName>
        <fullName evidence="1">Uncharacterized protein</fullName>
    </submittedName>
</protein>